<accession>A0A6G1CZ03</accession>
<keyword evidence="2" id="KW-1185">Reference proteome</keyword>
<name>A0A6G1CZ03_9ORYZ</name>
<evidence type="ECO:0000313" key="1">
    <source>
        <dbReference type="EMBL" id="KAF0904723.1"/>
    </source>
</evidence>
<dbReference type="Proteomes" id="UP000479710">
    <property type="component" value="Unassembled WGS sequence"/>
</dbReference>
<proteinExistence type="predicted"/>
<gene>
    <name evidence="1" type="ORF">E2562_036253</name>
</gene>
<reference evidence="1 2" key="1">
    <citation type="submission" date="2019-11" db="EMBL/GenBank/DDBJ databases">
        <title>Whole genome sequence of Oryza granulata.</title>
        <authorList>
            <person name="Li W."/>
        </authorList>
    </citation>
    <scope>NUCLEOTIDE SEQUENCE [LARGE SCALE GENOMIC DNA]</scope>
    <source>
        <strain evidence="2">cv. Menghai</strain>
        <tissue evidence="1">Leaf</tissue>
    </source>
</reference>
<sequence>MIKIRRKGQRRVEEEIRTTPTFTLSWEGSARNASVTPRMGSLAAGSTWPNHDAIDLAAVAPVHGLGAMFKEKLETKKLKSVKEYTRMAWSAQMTPDRLYLGHIELLPADGLNHRGVTVAAPNDASGYRCSALADSPSSGRATATGSE</sequence>
<protein>
    <submittedName>
        <fullName evidence="1">Uncharacterized protein</fullName>
    </submittedName>
</protein>
<comment type="caution">
    <text evidence="1">The sequence shown here is derived from an EMBL/GenBank/DDBJ whole genome shotgun (WGS) entry which is preliminary data.</text>
</comment>
<dbReference type="AlphaFoldDB" id="A0A6G1CZ03"/>
<dbReference type="EMBL" id="SPHZ02000008">
    <property type="protein sequence ID" value="KAF0904723.1"/>
    <property type="molecule type" value="Genomic_DNA"/>
</dbReference>
<evidence type="ECO:0000313" key="2">
    <source>
        <dbReference type="Proteomes" id="UP000479710"/>
    </source>
</evidence>
<organism evidence="1 2">
    <name type="scientific">Oryza meyeriana var. granulata</name>
    <dbReference type="NCBI Taxonomy" id="110450"/>
    <lineage>
        <taxon>Eukaryota</taxon>
        <taxon>Viridiplantae</taxon>
        <taxon>Streptophyta</taxon>
        <taxon>Embryophyta</taxon>
        <taxon>Tracheophyta</taxon>
        <taxon>Spermatophyta</taxon>
        <taxon>Magnoliopsida</taxon>
        <taxon>Liliopsida</taxon>
        <taxon>Poales</taxon>
        <taxon>Poaceae</taxon>
        <taxon>BOP clade</taxon>
        <taxon>Oryzoideae</taxon>
        <taxon>Oryzeae</taxon>
        <taxon>Oryzinae</taxon>
        <taxon>Oryza</taxon>
        <taxon>Oryza meyeriana</taxon>
    </lineage>
</organism>